<dbReference type="Pfam" id="PF18299">
    <property type="entry name" value="R2K_2"/>
    <property type="match status" value="1"/>
</dbReference>
<name>A0ABZ0Z607_9CAUD</name>
<feature type="domain" description="ATP-grasp" evidence="1">
    <location>
        <begin position="137"/>
        <end position="224"/>
    </location>
</feature>
<sequence length="239" mass="27807">MKFVIQTVDGICRLDLCQAMQNSIDFDNWKTEHSIEDVIYCDMVDVEKYASSDYCPVGSIEFFFKYVDCLFGNHDWIKPLNVPKWAKDFSNIYVINTINDLPDIEISDSHRMFMKSTDIIKSPANGFISSKDEIIEHVQLMPEMDILSEWRIFVHNGKFVDIKNYSGNPFIFPDINVINEIEGNVPFRFEGTVDIVVTDEGKTKVLECHDFFSCGLYGFSDYNVLPSMLWRTWKKIIKK</sequence>
<dbReference type="InterPro" id="IPR041261">
    <property type="entry name" value="R2K_2"/>
</dbReference>
<organism evidence="2 3">
    <name type="scientific">phage Lak_Megaphage_Sonny</name>
    <dbReference type="NCBI Taxonomy" id="3109229"/>
    <lineage>
        <taxon>Viruses</taxon>
        <taxon>Duplodnaviria</taxon>
        <taxon>Heunggongvirae</taxon>
        <taxon>Uroviricota</taxon>
        <taxon>Caudoviricetes</taxon>
        <taxon>Caudoviricetes code 15 clade</taxon>
    </lineage>
</organism>
<dbReference type="EMBL" id="OR769223">
    <property type="protein sequence ID" value="WQJ53458.1"/>
    <property type="molecule type" value="Genomic_DNA"/>
</dbReference>
<accession>A0ABZ0Z607</accession>
<protein>
    <recommendedName>
        <fullName evidence="1">ATP-grasp domain-containing protein</fullName>
    </recommendedName>
</protein>
<evidence type="ECO:0000313" key="3">
    <source>
        <dbReference type="Proteomes" id="UP001358193"/>
    </source>
</evidence>
<keyword evidence="3" id="KW-1185">Reference proteome</keyword>
<evidence type="ECO:0000313" key="2">
    <source>
        <dbReference type="EMBL" id="WQJ53458.1"/>
    </source>
</evidence>
<evidence type="ECO:0000259" key="1">
    <source>
        <dbReference type="Pfam" id="PF18299"/>
    </source>
</evidence>
<reference evidence="2 3" key="1">
    <citation type="submission" date="2023-11" db="EMBL/GenBank/DDBJ databases">
        <authorList>
            <person name="Cook R."/>
            <person name="Crisci M."/>
            <person name="Pye H."/>
            <person name="Adriaenssens E."/>
            <person name="Santini J."/>
        </authorList>
    </citation>
    <scope>NUCLEOTIDE SEQUENCE [LARGE SCALE GENOMIC DNA]</scope>
    <source>
        <strain evidence="2">Lak_Megaphage_Sonny</strain>
    </source>
</reference>
<proteinExistence type="predicted"/>
<dbReference type="Proteomes" id="UP001358193">
    <property type="component" value="Segment"/>
</dbReference>